<evidence type="ECO:0000313" key="5">
    <source>
        <dbReference type="RefSeq" id="XP_027340114.1"/>
    </source>
</evidence>
<feature type="region of interest" description="Disordered" evidence="1">
    <location>
        <begin position="381"/>
        <end position="424"/>
    </location>
</feature>
<dbReference type="GO" id="GO:0051764">
    <property type="term" value="P:actin crosslink formation"/>
    <property type="evidence" value="ECO:0007669"/>
    <property type="project" value="TreeGrafter"/>
</dbReference>
<evidence type="ECO:0000313" key="4">
    <source>
        <dbReference type="RefSeq" id="XP_027340113.1"/>
    </source>
</evidence>
<dbReference type="Gene3D" id="1.10.418.10">
    <property type="entry name" value="Calponin-like domain"/>
    <property type="match status" value="1"/>
</dbReference>
<keyword evidence="3" id="KW-1185">Reference proteome</keyword>
<dbReference type="SUPFAM" id="SSF47576">
    <property type="entry name" value="Calponin-homology domain, CH-domain"/>
    <property type="match status" value="1"/>
</dbReference>
<dbReference type="Proteomes" id="UP000694853">
    <property type="component" value="Unplaced"/>
</dbReference>
<dbReference type="AlphaFoldDB" id="A0A8B8KAE0"/>
<feature type="compositionally biased region" description="Polar residues" evidence="1">
    <location>
        <begin position="398"/>
        <end position="424"/>
    </location>
</feature>
<accession>A0A8B8KAE0</accession>
<sequence>MVCEESSSDTAPSSEFYKIASVDSSFSSAESSFRELDDAFLQTQARIWLGEVLQIRLDEQIIISELLADGELLFQVSKVVWKFLLAKHMELRHSKFYKNQPFASKKISGRYRPYSNVDSFLKICKILGLTGVDLFSPSDVVERRNTRRVCMCIRSFSKKSRSMNINVPDFDIVTCMVAMPKDLVGCIRRSIELSHSILADSSDSYCYQKHARGKSRQGYSATGSTRDCKPYSDQSEYTENQHLVLQFDGLGTDDLYDYTSETNYDVESPMVEFGSVYMPENFDQLGIQNQHRNEDFNDDFELLCSMESLQCHCSKNVEHDCELIWSSSHPFGDLRADLIGMTSHLDNRVEKIQESRFMDFDYFEHVLSGWTPSNDRIPCTIDASSHANDGKDPDLFQEGNSTPNVPQSVSSHGSNPTPNTTENGNCFEIGDNMEVAGMSCLSREALNLGDQFDAENNCQNIESFKLNNDKSGHWDKIKEEHESQGIMKCKEMAYGITYNERYSYFVKKFEETEHSLYCSDWYFRNSNSSDRTVPHSNDISSTSLKKLLAYEERNSQVDLKCLDNASCNQSGECPSDQSYYLPESCKWDQKGKFAMTSYRNNGNKSSPCILEDGLYEETTPCKQKTSEILMSKVMLSSLRNEDVVSGAAIELGTDGKELNNDCLALASNSIGVDDSEKCPNIGDEVNDFCKGVATQYMGNGDGGQKILLDLITNNVVPVNCDDQRLKLELNDGHQACQYEKDPFYLSEHTHVIKEEIKPDDDSLHSLEKTDVGAIEIPKEKTQKRLLLRSVLGGAAAVGLLVMVLHLRRNGGEKAAQPSMASSHKGKEKIQKKSPLKVKRISTTKGIYPAEKLKLK</sequence>
<dbReference type="GO" id="GO:0008093">
    <property type="term" value="F:cytoskeletal anchor activity"/>
    <property type="evidence" value="ECO:0007669"/>
    <property type="project" value="TreeGrafter"/>
</dbReference>
<dbReference type="OrthoDB" id="21595at2759"/>
<organism evidence="3 5">
    <name type="scientific">Abrus precatorius</name>
    <name type="common">Indian licorice</name>
    <name type="synonym">Glycine abrus</name>
    <dbReference type="NCBI Taxonomy" id="3816"/>
    <lineage>
        <taxon>Eukaryota</taxon>
        <taxon>Viridiplantae</taxon>
        <taxon>Streptophyta</taxon>
        <taxon>Embryophyta</taxon>
        <taxon>Tracheophyta</taxon>
        <taxon>Spermatophyta</taxon>
        <taxon>Magnoliopsida</taxon>
        <taxon>eudicotyledons</taxon>
        <taxon>Gunneridae</taxon>
        <taxon>Pentapetalae</taxon>
        <taxon>rosids</taxon>
        <taxon>fabids</taxon>
        <taxon>Fabales</taxon>
        <taxon>Fabaceae</taxon>
        <taxon>Papilionoideae</taxon>
        <taxon>50 kb inversion clade</taxon>
        <taxon>NPAAA clade</taxon>
        <taxon>indigoferoid/millettioid clade</taxon>
        <taxon>Abreae</taxon>
        <taxon>Abrus</taxon>
    </lineage>
</organism>
<dbReference type="GO" id="GO:0051015">
    <property type="term" value="F:actin filament binding"/>
    <property type="evidence" value="ECO:0007669"/>
    <property type="project" value="TreeGrafter"/>
</dbReference>
<dbReference type="PROSITE" id="PS50021">
    <property type="entry name" value="CH"/>
    <property type="match status" value="1"/>
</dbReference>
<feature type="region of interest" description="Disordered" evidence="1">
    <location>
        <begin position="813"/>
        <end position="842"/>
    </location>
</feature>
<dbReference type="InterPro" id="IPR036872">
    <property type="entry name" value="CH_dom_sf"/>
</dbReference>
<dbReference type="GO" id="GO:0005884">
    <property type="term" value="C:actin filament"/>
    <property type="evidence" value="ECO:0007669"/>
    <property type="project" value="TreeGrafter"/>
</dbReference>
<dbReference type="PANTHER" id="PTHR46756:SF18">
    <property type="entry name" value="GAS2-LIKE PROTEIN PICKLED EGGS"/>
    <property type="match status" value="1"/>
</dbReference>
<name>A0A8B8KAE0_ABRPR</name>
<evidence type="ECO:0000256" key="1">
    <source>
        <dbReference type="SAM" id="MobiDB-lite"/>
    </source>
</evidence>
<dbReference type="CDD" id="cd00014">
    <property type="entry name" value="CH_SF"/>
    <property type="match status" value="1"/>
</dbReference>
<dbReference type="KEGG" id="aprc:113853735"/>
<proteinExistence type="predicted"/>
<dbReference type="RefSeq" id="XP_027340113.1">
    <property type="nucleotide sequence ID" value="XM_027484312.1"/>
</dbReference>
<feature type="compositionally biased region" description="Basic residues" evidence="1">
    <location>
        <begin position="823"/>
        <end position="841"/>
    </location>
</feature>
<dbReference type="GeneID" id="113853735"/>
<reference evidence="4 5" key="2">
    <citation type="submission" date="2025-04" db="UniProtKB">
        <authorList>
            <consortium name="RefSeq"/>
        </authorList>
    </citation>
    <scope>IDENTIFICATION</scope>
    <source>
        <tissue evidence="4 5">Young leaves</tissue>
    </source>
</reference>
<evidence type="ECO:0000259" key="2">
    <source>
        <dbReference type="PROSITE" id="PS50021"/>
    </source>
</evidence>
<dbReference type="RefSeq" id="XP_027340114.1">
    <property type="nucleotide sequence ID" value="XM_027484313.1"/>
</dbReference>
<reference evidence="3" key="1">
    <citation type="journal article" date="2019" name="Toxins">
        <title>Detection of Abrin-Like and Prepropulchellin-Like Toxin Genes and Transcripts Using Whole Genome Sequencing and Full-Length Transcript Sequencing of Abrus precatorius.</title>
        <authorList>
            <person name="Hovde B.T."/>
            <person name="Daligault H.E."/>
            <person name="Hanschen E.R."/>
            <person name="Kunde Y.A."/>
            <person name="Johnson M.B."/>
            <person name="Starkenburg S.R."/>
            <person name="Johnson S.L."/>
        </authorList>
    </citation>
    <scope>NUCLEOTIDE SEQUENCE [LARGE SCALE GENOMIC DNA]</scope>
</reference>
<gene>
    <name evidence="4 5" type="primary">LOC113853735</name>
</gene>
<protein>
    <submittedName>
        <fullName evidence="4 5">Uncharacterized protein LOC113853735 isoform X1</fullName>
    </submittedName>
</protein>
<dbReference type="PANTHER" id="PTHR46756">
    <property type="entry name" value="TRANSGELIN"/>
    <property type="match status" value="1"/>
</dbReference>
<feature type="domain" description="Calponin-homology (CH)" evidence="2">
    <location>
        <begin position="39"/>
        <end position="161"/>
    </location>
</feature>
<dbReference type="InterPro" id="IPR001715">
    <property type="entry name" value="CH_dom"/>
</dbReference>
<evidence type="ECO:0000313" key="3">
    <source>
        <dbReference type="Proteomes" id="UP000694853"/>
    </source>
</evidence>